<evidence type="ECO:0000256" key="6">
    <source>
        <dbReference type="SAM" id="Phobius"/>
    </source>
</evidence>
<organism evidence="7 8">
    <name type="scientific">Halorutilus salinus</name>
    <dbReference type="NCBI Taxonomy" id="2487751"/>
    <lineage>
        <taxon>Archaea</taxon>
        <taxon>Methanobacteriati</taxon>
        <taxon>Methanobacteriota</taxon>
        <taxon>Stenosarchaea group</taxon>
        <taxon>Halobacteria</taxon>
        <taxon>Halorutilales</taxon>
        <taxon>Halorutilaceae</taxon>
        <taxon>Halorutilus</taxon>
    </lineage>
</organism>
<feature type="transmembrane region" description="Helical" evidence="6">
    <location>
        <begin position="12"/>
        <end position="31"/>
    </location>
</feature>
<dbReference type="EMBL" id="RKLV01000008">
    <property type="protein sequence ID" value="MCX2819417.1"/>
    <property type="molecule type" value="Genomic_DNA"/>
</dbReference>
<dbReference type="InterPro" id="IPR051907">
    <property type="entry name" value="DoxX-like_oxidoreductase"/>
</dbReference>
<name>A0A9Q4C3Y2_9EURY</name>
<keyword evidence="5 6" id="KW-0472">Membrane</keyword>
<keyword evidence="4 6" id="KW-1133">Transmembrane helix</keyword>
<accession>A0A9Q4C3Y2</accession>
<sequence length="133" mass="13778">MFKQKEIGGARNAVALLARVLTAVIFVASGGTKILMYNEQVGMFVDWGVPFAEILVPLVGLTELAAGVAVLVGFLGRLAASALAGVMVGAFLTAGPNGLNVLSFLLCFFILTNGVGGWHVLTEKEAGGMLKPD</sequence>
<keyword evidence="8" id="KW-1185">Reference proteome</keyword>
<evidence type="ECO:0000256" key="4">
    <source>
        <dbReference type="ARBA" id="ARBA00022989"/>
    </source>
</evidence>
<dbReference type="InterPro" id="IPR032808">
    <property type="entry name" value="DoxX"/>
</dbReference>
<keyword evidence="2" id="KW-1003">Cell membrane</keyword>
<reference evidence="7" key="1">
    <citation type="submission" date="2022-09" db="EMBL/GenBank/DDBJ databases">
        <title>Haloadaptaus new haloarchaeum isolated from saline soil.</title>
        <authorList>
            <person name="Duran-Viseras A."/>
            <person name="Sanchez-Porro C."/>
            <person name="Ventosa A."/>
        </authorList>
    </citation>
    <scope>NUCLEOTIDE SEQUENCE</scope>
    <source>
        <strain evidence="7">F3-133</strain>
    </source>
</reference>
<feature type="transmembrane region" description="Helical" evidence="6">
    <location>
        <begin position="78"/>
        <end position="95"/>
    </location>
</feature>
<keyword evidence="3 6" id="KW-0812">Transmembrane</keyword>
<dbReference type="AlphaFoldDB" id="A0A9Q4C3Y2"/>
<feature type="transmembrane region" description="Helical" evidence="6">
    <location>
        <begin position="51"/>
        <end position="71"/>
    </location>
</feature>
<gene>
    <name evidence="7" type="ORF">EGH25_08645</name>
</gene>
<protein>
    <submittedName>
        <fullName evidence="7">DoxX family protein</fullName>
    </submittedName>
</protein>
<dbReference type="RefSeq" id="WP_266087653.1">
    <property type="nucleotide sequence ID" value="NZ_RKLV01000008.1"/>
</dbReference>
<dbReference type="GO" id="GO:0005886">
    <property type="term" value="C:plasma membrane"/>
    <property type="evidence" value="ECO:0007669"/>
    <property type="project" value="UniProtKB-SubCell"/>
</dbReference>
<evidence type="ECO:0000313" key="8">
    <source>
        <dbReference type="Proteomes" id="UP001149411"/>
    </source>
</evidence>
<comment type="subcellular location">
    <subcellularLocation>
        <location evidence="1">Cell membrane</location>
        <topology evidence="1">Multi-pass membrane protein</topology>
    </subcellularLocation>
</comment>
<evidence type="ECO:0000256" key="1">
    <source>
        <dbReference type="ARBA" id="ARBA00004651"/>
    </source>
</evidence>
<proteinExistence type="predicted"/>
<evidence type="ECO:0000313" key="7">
    <source>
        <dbReference type="EMBL" id="MCX2819417.1"/>
    </source>
</evidence>
<evidence type="ECO:0000256" key="2">
    <source>
        <dbReference type="ARBA" id="ARBA00022475"/>
    </source>
</evidence>
<evidence type="ECO:0000256" key="3">
    <source>
        <dbReference type="ARBA" id="ARBA00022692"/>
    </source>
</evidence>
<comment type="caution">
    <text evidence="7">The sequence shown here is derived from an EMBL/GenBank/DDBJ whole genome shotgun (WGS) entry which is preliminary data.</text>
</comment>
<evidence type="ECO:0000256" key="5">
    <source>
        <dbReference type="ARBA" id="ARBA00023136"/>
    </source>
</evidence>
<dbReference type="Proteomes" id="UP001149411">
    <property type="component" value="Unassembled WGS sequence"/>
</dbReference>
<dbReference type="Pfam" id="PF07681">
    <property type="entry name" value="DoxX"/>
    <property type="match status" value="1"/>
</dbReference>
<feature type="transmembrane region" description="Helical" evidence="6">
    <location>
        <begin position="101"/>
        <end position="121"/>
    </location>
</feature>
<dbReference type="PANTHER" id="PTHR33452:SF1">
    <property type="entry name" value="INNER MEMBRANE PROTEIN YPHA-RELATED"/>
    <property type="match status" value="1"/>
</dbReference>
<dbReference type="PANTHER" id="PTHR33452">
    <property type="entry name" value="OXIDOREDUCTASE CATD-RELATED"/>
    <property type="match status" value="1"/>
</dbReference>